<dbReference type="SMART" id="SM00487">
    <property type="entry name" value="DEXDc"/>
    <property type="match status" value="1"/>
</dbReference>
<dbReference type="InterPro" id="IPR013083">
    <property type="entry name" value="Znf_RING/FYVE/PHD"/>
</dbReference>
<dbReference type="GO" id="GO:0004386">
    <property type="term" value="F:helicase activity"/>
    <property type="evidence" value="ECO:0007669"/>
    <property type="project" value="UniProtKB-KW"/>
</dbReference>
<dbReference type="SMART" id="SM00184">
    <property type="entry name" value="RING"/>
    <property type="match status" value="1"/>
</dbReference>
<dbReference type="GO" id="GO:0000724">
    <property type="term" value="P:double-strand break repair via homologous recombination"/>
    <property type="evidence" value="ECO:0007669"/>
    <property type="project" value="TreeGrafter"/>
</dbReference>
<dbReference type="Pfam" id="PF00176">
    <property type="entry name" value="SNF2-rel_dom"/>
    <property type="match status" value="1"/>
</dbReference>
<evidence type="ECO:0000256" key="7">
    <source>
        <dbReference type="ARBA" id="ARBA00022833"/>
    </source>
</evidence>
<dbReference type="PROSITE" id="PS51192">
    <property type="entry name" value="HELICASE_ATP_BIND_1"/>
    <property type="match status" value="1"/>
</dbReference>
<evidence type="ECO:0000313" key="15">
    <source>
        <dbReference type="Proteomes" id="UP001385951"/>
    </source>
</evidence>
<dbReference type="PANTHER" id="PTHR45626">
    <property type="entry name" value="TRANSCRIPTION TERMINATION FACTOR 2-RELATED"/>
    <property type="match status" value="1"/>
</dbReference>
<keyword evidence="6" id="KW-0347">Helicase</keyword>
<organism evidence="14 15">
    <name type="scientific">Cerrena zonata</name>
    <dbReference type="NCBI Taxonomy" id="2478898"/>
    <lineage>
        <taxon>Eukaryota</taxon>
        <taxon>Fungi</taxon>
        <taxon>Dikarya</taxon>
        <taxon>Basidiomycota</taxon>
        <taxon>Agaricomycotina</taxon>
        <taxon>Agaricomycetes</taxon>
        <taxon>Polyporales</taxon>
        <taxon>Cerrenaceae</taxon>
        <taxon>Cerrena</taxon>
    </lineage>
</organism>
<evidence type="ECO:0000256" key="5">
    <source>
        <dbReference type="ARBA" id="ARBA00022801"/>
    </source>
</evidence>
<reference evidence="14 15" key="1">
    <citation type="submission" date="2022-09" db="EMBL/GenBank/DDBJ databases">
        <authorList>
            <person name="Palmer J.M."/>
        </authorList>
    </citation>
    <scope>NUCLEOTIDE SEQUENCE [LARGE SCALE GENOMIC DNA]</scope>
    <source>
        <strain evidence="14 15">DSM 7382</strain>
    </source>
</reference>
<evidence type="ECO:0000256" key="9">
    <source>
        <dbReference type="PROSITE-ProRule" id="PRU00175"/>
    </source>
</evidence>
<evidence type="ECO:0000256" key="4">
    <source>
        <dbReference type="ARBA" id="ARBA00022771"/>
    </source>
</evidence>
<dbReference type="InterPro" id="IPR000330">
    <property type="entry name" value="SNF2_N"/>
</dbReference>
<comment type="caution">
    <text evidence="14">The sequence shown here is derived from an EMBL/GenBank/DDBJ whole genome shotgun (WGS) entry which is preliminary data.</text>
</comment>
<dbReference type="PROSITE" id="PS00518">
    <property type="entry name" value="ZF_RING_1"/>
    <property type="match status" value="1"/>
</dbReference>
<feature type="region of interest" description="Disordered" evidence="11">
    <location>
        <begin position="581"/>
        <end position="600"/>
    </location>
</feature>
<accession>A0AAW0FPE8</accession>
<dbReference type="InterPro" id="IPR001841">
    <property type="entry name" value="Znf_RING"/>
</dbReference>
<evidence type="ECO:0000256" key="10">
    <source>
        <dbReference type="SAM" id="Coils"/>
    </source>
</evidence>
<evidence type="ECO:0000259" key="13">
    <source>
        <dbReference type="PROSITE" id="PS51192"/>
    </source>
</evidence>
<keyword evidence="10" id="KW-0175">Coiled coil</keyword>
<feature type="compositionally biased region" description="Basic and acidic residues" evidence="11">
    <location>
        <begin position="200"/>
        <end position="209"/>
    </location>
</feature>
<name>A0AAW0FPE8_9APHY</name>
<dbReference type="PANTHER" id="PTHR45626:SF16">
    <property type="entry name" value="ATP-DEPENDENT HELICASE ULS1"/>
    <property type="match status" value="1"/>
</dbReference>
<dbReference type="SUPFAM" id="SSF52540">
    <property type="entry name" value="P-loop containing nucleoside triphosphate hydrolases"/>
    <property type="match status" value="2"/>
</dbReference>
<gene>
    <name evidence="14" type="ORF">QCA50_013833</name>
</gene>
<dbReference type="PROSITE" id="PS50089">
    <property type="entry name" value="ZF_RING_2"/>
    <property type="match status" value="1"/>
</dbReference>
<evidence type="ECO:0000256" key="1">
    <source>
        <dbReference type="ARBA" id="ARBA00007025"/>
    </source>
</evidence>
<evidence type="ECO:0000256" key="8">
    <source>
        <dbReference type="ARBA" id="ARBA00022840"/>
    </source>
</evidence>
<dbReference type="InterPro" id="IPR027417">
    <property type="entry name" value="P-loop_NTPase"/>
</dbReference>
<dbReference type="GO" id="GO:0005524">
    <property type="term" value="F:ATP binding"/>
    <property type="evidence" value="ECO:0007669"/>
    <property type="project" value="UniProtKB-KW"/>
</dbReference>
<evidence type="ECO:0000256" key="2">
    <source>
        <dbReference type="ARBA" id="ARBA00022723"/>
    </source>
</evidence>
<keyword evidence="15" id="KW-1185">Reference proteome</keyword>
<feature type="compositionally biased region" description="Acidic residues" evidence="11">
    <location>
        <begin position="971"/>
        <end position="998"/>
    </location>
</feature>
<keyword evidence="5" id="KW-0378">Hydrolase</keyword>
<dbReference type="InterPro" id="IPR014001">
    <property type="entry name" value="Helicase_ATP-bd"/>
</dbReference>
<protein>
    <submittedName>
        <fullName evidence="14">Uncharacterized protein</fullName>
    </submittedName>
</protein>
<dbReference type="CDD" id="cd18008">
    <property type="entry name" value="DEXDc_SHPRH-like"/>
    <property type="match status" value="1"/>
</dbReference>
<evidence type="ECO:0000259" key="12">
    <source>
        <dbReference type="PROSITE" id="PS50089"/>
    </source>
</evidence>
<dbReference type="Pfam" id="PF13923">
    <property type="entry name" value="zf-C3HC4_2"/>
    <property type="match status" value="1"/>
</dbReference>
<proteinExistence type="inferred from homology"/>
<dbReference type="InterPro" id="IPR017907">
    <property type="entry name" value="Znf_RING_CS"/>
</dbReference>
<dbReference type="GO" id="GO:0005634">
    <property type="term" value="C:nucleus"/>
    <property type="evidence" value="ECO:0007669"/>
    <property type="project" value="TreeGrafter"/>
</dbReference>
<dbReference type="Proteomes" id="UP001385951">
    <property type="component" value="Unassembled WGS sequence"/>
</dbReference>
<sequence length="1054" mass="117314">MDVPPSQRELLSIAKEQLGLHDIVHVPADYVEVLRRHTDLFPNDTHFVLSPQPGEGFGFATCLEEGCNYINIPLTPLTSLPDGGKSIGIGSLSAYSDHICSTPAHIRSRNDRLRYMETRVEPGMMSSPPTTPARSRILNGMDSDQEVTTPTKFGSSPIRPIGYHMSGLAVKNEPVEATIPRKRPSDVALTRLPSPFPGVKSEETSSDKKPRLDALKERLIDDPFNSLPASSSAAAVEDTRAKLADTISKIASVQTALQKVRRKSKLSKADNTRMAKLEESLKELTAQRQAFSASIPSAAKPLSRTSTAMKPASFVKTEPVKTEPVASGSNVKLAPTFQNSFDRLTSATVDVKPFTPLLPQPVASGSNVKLEAVLPTTAASVAAKSEDYYSDDDYEPEGGYDSDHWNVHQMPAAKADDIDKFLVAAGNSEQFDGNESVDKALEKLNLPNLYQPLPGMQVALMPHQAIGVAWMLEKERNPAMRGGILADEMGLGKTVQMISVIAINPPTNPARKSTLIVCPVALLDQWQQEIDLKTDLNLSCLIYHGNNKPKRATEISKYDIVLTTFHTLAYEWPDLEAEEKERVKKMGRKQDAEGKPRKKRGSKKELGKLFLIDWYRIVIDEAQSIRNRRTRVSRAIAELESTYRWCLTGTPIINTLSDAYGLLRFLRIRPWYDWTEFNGRIARFEKKEPSLASIRLQAIFKTTLLRRKKDSELDGKKLIELPPKEVTIRKLEFTPEEREIYSMVEAKAQATFNRFLRAGTVLKNYHHVFATLLRLRQICAHPVLIQEQGDEDGFLHADEIGGDRDSELARAARLVSVDFVTRMKQKFKDIVTERMAAEMIESDDAAVDGEECPICYDVLTDAIVTRCSHVFCRECITNVLNAAAHHDANEPDQYKADERPCPSCRGAISKNTIFSRQAFEPTEEELTGKTVIDEDIDMGDDTFEPDVKGKGKAPAGRVLRRRTSRPMSIVDSEDEEDDDPDDDLSDFIVEDDEDEEEADARIARNRATRRVSRRAIVISDDEGDDEGIIYGAKPSSAPVTPEKGEENVSIPSVN</sequence>
<comment type="similarity">
    <text evidence="1">Belongs to the SNF2/RAD54 helicase family.</text>
</comment>
<keyword evidence="8" id="KW-0067">ATP-binding</keyword>
<keyword evidence="7" id="KW-0862">Zinc</keyword>
<dbReference type="AlphaFoldDB" id="A0AAW0FPE8"/>
<dbReference type="GO" id="GO:0008270">
    <property type="term" value="F:zinc ion binding"/>
    <property type="evidence" value="ECO:0007669"/>
    <property type="project" value="UniProtKB-KW"/>
</dbReference>
<keyword evidence="2" id="KW-0479">Metal-binding</keyword>
<dbReference type="GO" id="GO:0008094">
    <property type="term" value="F:ATP-dependent activity, acting on DNA"/>
    <property type="evidence" value="ECO:0007669"/>
    <property type="project" value="TreeGrafter"/>
</dbReference>
<keyword evidence="4 9" id="KW-0863">Zinc-finger</keyword>
<feature type="domain" description="Helicase ATP-binding" evidence="13">
    <location>
        <begin position="474"/>
        <end position="669"/>
    </location>
</feature>
<dbReference type="EMBL" id="JASBNA010000032">
    <property type="protein sequence ID" value="KAK7683160.1"/>
    <property type="molecule type" value="Genomic_DNA"/>
</dbReference>
<evidence type="ECO:0000256" key="6">
    <source>
        <dbReference type="ARBA" id="ARBA00022806"/>
    </source>
</evidence>
<dbReference type="InterPro" id="IPR038718">
    <property type="entry name" value="SNF2-like_sf"/>
</dbReference>
<keyword evidence="3" id="KW-0547">Nucleotide-binding</keyword>
<dbReference type="Gene3D" id="3.30.40.10">
    <property type="entry name" value="Zinc/RING finger domain, C3HC4 (zinc finger)"/>
    <property type="match status" value="1"/>
</dbReference>
<dbReference type="GO" id="GO:0005737">
    <property type="term" value="C:cytoplasm"/>
    <property type="evidence" value="ECO:0007669"/>
    <property type="project" value="TreeGrafter"/>
</dbReference>
<dbReference type="Gene3D" id="3.40.50.10810">
    <property type="entry name" value="Tandem AAA-ATPase domain"/>
    <property type="match status" value="1"/>
</dbReference>
<evidence type="ECO:0000256" key="3">
    <source>
        <dbReference type="ARBA" id="ARBA00022741"/>
    </source>
</evidence>
<feature type="coiled-coil region" evidence="10">
    <location>
        <begin position="267"/>
        <end position="294"/>
    </location>
</feature>
<feature type="compositionally biased region" description="Basic residues" evidence="11">
    <location>
        <begin position="1003"/>
        <end position="1013"/>
    </location>
</feature>
<feature type="region of interest" description="Disordered" evidence="11">
    <location>
        <begin position="187"/>
        <end position="209"/>
    </location>
</feature>
<feature type="compositionally biased region" description="Basic and acidic residues" evidence="11">
    <location>
        <begin position="581"/>
        <end position="595"/>
    </location>
</feature>
<feature type="domain" description="RING-type" evidence="12">
    <location>
        <begin position="852"/>
        <end position="905"/>
    </location>
</feature>
<dbReference type="InterPro" id="IPR050628">
    <property type="entry name" value="SNF2_RAD54_helicase_TF"/>
</dbReference>
<dbReference type="SUPFAM" id="SSF57850">
    <property type="entry name" value="RING/U-box"/>
    <property type="match status" value="1"/>
</dbReference>
<evidence type="ECO:0000313" key="14">
    <source>
        <dbReference type="EMBL" id="KAK7683160.1"/>
    </source>
</evidence>
<dbReference type="GO" id="GO:0016787">
    <property type="term" value="F:hydrolase activity"/>
    <property type="evidence" value="ECO:0007669"/>
    <property type="project" value="UniProtKB-KW"/>
</dbReference>
<feature type="region of interest" description="Disordered" evidence="11">
    <location>
        <begin position="936"/>
        <end position="1054"/>
    </location>
</feature>
<evidence type="ECO:0000256" key="11">
    <source>
        <dbReference type="SAM" id="MobiDB-lite"/>
    </source>
</evidence>